<evidence type="ECO:0000256" key="5">
    <source>
        <dbReference type="PIRNR" id="PIRNR015952"/>
    </source>
</evidence>
<feature type="compositionally biased region" description="Polar residues" evidence="6">
    <location>
        <begin position="1"/>
        <end position="12"/>
    </location>
</feature>
<reference evidence="8" key="1">
    <citation type="submission" date="2025-08" db="UniProtKB">
        <authorList>
            <consortium name="RefSeq"/>
        </authorList>
    </citation>
    <scope>IDENTIFICATION</scope>
</reference>
<dbReference type="PANTHER" id="PTHR12838:SF0">
    <property type="entry name" value="U3 SMALL NUCLEOLAR RNA-ASSOCIATED PROTEIN 11-RELATED"/>
    <property type="match status" value="1"/>
</dbReference>
<comment type="function">
    <text evidence="5">Involved in nucleolar processing of pre-18S ribosomal RNA.</text>
</comment>
<name>A0AAJ7DUR0_9HYME</name>
<evidence type="ECO:0000256" key="2">
    <source>
        <dbReference type="ARBA" id="ARBA00008105"/>
    </source>
</evidence>
<dbReference type="KEGG" id="csol:105361573"/>
<sequence>MSWNNTAKLNQNTHKERHQPQFRNHLGFLEKKQDYIIRAKDYNKKYNALKLLKKRVLNKNPDEFYFHMINSKKENSITSVNEGDEKYSDEQIKLIQTQDIKYVNYKCILDTRKIDNLHNNLHIIDAVNKTKNKHIFFIDKNELRNFNVITKLNTHSTLLNRRINRPKLDNLEIMKLSDFNDYTLKIIEQQKHMAYKTLSKRVDREQKLNIVQQTLEVRNALKNTKTRKPKKISSGSKNCAPIYKWIFERKK</sequence>
<evidence type="ECO:0000256" key="6">
    <source>
        <dbReference type="SAM" id="MobiDB-lite"/>
    </source>
</evidence>
<accession>A0AAJ7DUR0</accession>
<dbReference type="AlphaFoldDB" id="A0AAJ7DUR0"/>
<evidence type="ECO:0000256" key="1">
    <source>
        <dbReference type="ARBA" id="ARBA00004604"/>
    </source>
</evidence>
<keyword evidence="3 5" id="KW-0698">rRNA processing</keyword>
<evidence type="ECO:0000256" key="3">
    <source>
        <dbReference type="ARBA" id="ARBA00022552"/>
    </source>
</evidence>
<evidence type="ECO:0000313" key="7">
    <source>
        <dbReference type="Proteomes" id="UP000695007"/>
    </source>
</evidence>
<dbReference type="Proteomes" id="UP000695007">
    <property type="component" value="Unplaced"/>
</dbReference>
<evidence type="ECO:0000313" key="8">
    <source>
        <dbReference type="RefSeq" id="XP_011497101.1"/>
    </source>
</evidence>
<dbReference type="GO" id="GO:0006364">
    <property type="term" value="P:rRNA processing"/>
    <property type="evidence" value="ECO:0007669"/>
    <property type="project" value="UniProtKB-UniRule"/>
</dbReference>
<dbReference type="GeneID" id="105361573"/>
<organism evidence="7 8">
    <name type="scientific">Ceratosolen solmsi marchali</name>
    <dbReference type="NCBI Taxonomy" id="326594"/>
    <lineage>
        <taxon>Eukaryota</taxon>
        <taxon>Metazoa</taxon>
        <taxon>Ecdysozoa</taxon>
        <taxon>Arthropoda</taxon>
        <taxon>Hexapoda</taxon>
        <taxon>Insecta</taxon>
        <taxon>Pterygota</taxon>
        <taxon>Neoptera</taxon>
        <taxon>Endopterygota</taxon>
        <taxon>Hymenoptera</taxon>
        <taxon>Apocrita</taxon>
        <taxon>Proctotrupomorpha</taxon>
        <taxon>Chalcidoidea</taxon>
        <taxon>Agaonidae</taxon>
        <taxon>Agaoninae</taxon>
        <taxon>Ceratosolen</taxon>
    </lineage>
</organism>
<dbReference type="RefSeq" id="XP_011497101.1">
    <property type="nucleotide sequence ID" value="XM_011498799.1"/>
</dbReference>
<dbReference type="InterPro" id="IPR007144">
    <property type="entry name" value="SSU_processome_Utp11"/>
</dbReference>
<feature type="region of interest" description="Disordered" evidence="6">
    <location>
        <begin position="1"/>
        <end position="23"/>
    </location>
</feature>
<dbReference type="PANTHER" id="PTHR12838">
    <property type="entry name" value="U3 SMALL NUCLEOLAR RNA-ASSOCIATED PROTEIN 11"/>
    <property type="match status" value="1"/>
</dbReference>
<dbReference type="Pfam" id="PF03998">
    <property type="entry name" value="Utp11"/>
    <property type="match status" value="1"/>
</dbReference>
<comment type="similarity">
    <text evidence="2 5">Belongs to the UTP11 family.</text>
</comment>
<protein>
    <recommendedName>
        <fullName evidence="5">U3 small nucleolar RNA-associated protein 11</fullName>
        <shortName evidence="5">U3 snoRNA-associated protein 11</shortName>
    </recommendedName>
</protein>
<evidence type="ECO:0000256" key="4">
    <source>
        <dbReference type="ARBA" id="ARBA00023242"/>
    </source>
</evidence>
<comment type="subunit">
    <text evidence="5">Component of the ribosomal small subunit (SSU) processome.</text>
</comment>
<keyword evidence="4 5" id="KW-0539">Nucleus</keyword>
<keyword evidence="7" id="KW-1185">Reference proteome</keyword>
<proteinExistence type="inferred from homology"/>
<gene>
    <name evidence="8" type="primary">LOC105361573</name>
</gene>
<dbReference type="PIRSF" id="PIRSF015952">
    <property type="entry name" value="U3snoRNP11"/>
    <property type="match status" value="1"/>
</dbReference>
<dbReference type="GO" id="GO:0032040">
    <property type="term" value="C:small-subunit processome"/>
    <property type="evidence" value="ECO:0007669"/>
    <property type="project" value="UniProtKB-UniRule"/>
</dbReference>
<comment type="subcellular location">
    <subcellularLocation>
        <location evidence="1 5">Nucleus</location>
        <location evidence="1 5">Nucleolus</location>
    </subcellularLocation>
</comment>